<feature type="compositionally biased region" description="Pro residues" evidence="1">
    <location>
        <begin position="33"/>
        <end position="43"/>
    </location>
</feature>
<dbReference type="Proteomes" id="UP001212997">
    <property type="component" value="Unassembled WGS sequence"/>
</dbReference>
<comment type="caution">
    <text evidence="2">The sequence shown here is derived from an EMBL/GenBank/DDBJ whole genome shotgun (WGS) entry which is preliminary data.</text>
</comment>
<gene>
    <name evidence="2" type="ORF">NLI96_g9036</name>
</gene>
<keyword evidence="3" id="KW-1185">Reference proteome</keyword>
<sequence length="472" mass="52682">MPRPMQELIVDVSLAPTSIVNGASSRPTAQSLPLPPKPLPAKPLPAKLKRKGEALSTVTIPPSDVSFVHREQGDPSLDSARPLPDLPPTKDTLRYDDNLQQKLPNRAPLTNDDPIVKRERSPSLGLGSSSFANTHEHSDDDNGRTTGLKLQDPTEEMQLAWPSPSPSPRDHNPISSHQDTSSRLSQIHPTQHYYTPQHSINQYYPSHIQDLPPPPHATNAPYQAENTKASTLERRDMNQSRAPEPELDGTREMYATPSAPRSTRQDPTPPFSRKRPRSDDRHWEPSDTPSSFRRKVSEAGDRSYQPPPHANRDLTPPPPFPRITDYRDSGPRGYDSYRPSSPEQSNYVDTVQHQRGTSRSANGRPNSVRPIARSDPNDTPEAGASRRGPEIPLERRIQDPPQARQPASMVASTSRQDVSTNRRGRPKMSPDRRTRPNRRNGPRLSDRAFSPDNTSQSLASRINTKSLENRIA</sequence>
<feature type="compositionally biased region" description="Pro residues" evidence="1">
    <location>
        <begin position="305"/>
        <end position="321"/>
    </location>
</feature>
<dbReference type="AlphaFoldDB" id="A0AAD5V1G4"/>
<evidence type="ECO:0000256" key="1">
    <source>
        <dbReference type="SAM" id="MobiDB-lite"/>
    </source>
</evidence>
<evidence type="ECO:0000313" key="2">
    <source>
        <dbReference type="EMBL" id="KAJ3479465.1"/>
    </source>
</evidence>
<feature type="compositionally biased region" description="Basic and acidic residues" evidence="1">
    <location>
        <begin position="387"/>
        <end position="398"/>
    </location>
</feature>
<proteinExistence type="predicted"/>
<reference evidence="2" key="1">
    <citation type="submission" date="2022-07" db="EMBL/GenBank/DDBJ databases">
        <title>Genome Sequence of Physisporinus lineatus.</title>
        <authorList>
            <person name="Buettner E."/>
        </authorList>
    </citation>
    <scope>NUCLEOTIDE SEQUENCE</scope>
    <source>
        <strain evidence="2">VT162</strain>
    </source>
</reference>
<feature type="compositionally biased region" description="Polar residues" evidence="1">
    <location>
        <begin position="338"/>
        <end position="365"/>
    </location>
</feature>
<feature type="compositionally biased region" description="Polar residues" evidence="1">
    <location>
        <begin position="173"/>
        <end position="204"/>
    </location>
</feature>
<organism evidence="2 3">
    <name type="scientific">Meripilus lineatus</name>
    <dbReference type="NCBI Taxonomy" id="2056292"/>
    <lineage>
        <taxon>Eukaryota</taxon>
        <taxon>Fungi</taxon>
        <taxon>Dikarya</taxon>
        <taxon>Basidiomycota</taxon>
        <taxon>Agaricomycotina</taxon>
        <taxon>Agaricomycetes</taxon>
        <taxon>Polyporales</taxon>
        <taxon>Meripilaceae</taxon>
        <taxon>Meripilus</taxon>
    </lineage>
</organism>
<feature type="region of interest" description="Disordered" evidence="1">
    <location>
        <begin position="19"/>
        <end position="472"/>
    </location>
</feature>
<feature type="compositionally biased region" description="Polar residues" evidence="1">
    <location>
        <begin position="220"/>
        <end position="230"/>
    </location>
</feature>
<feature type="compositionally biased region" description="Polar residues" evidence="1">
    <location>
        <begin position="19"/>
        <end position="31"/>
    </location>
</feature>
<evidence type="ECO:0000313" key="3">
    <source>
        <dbReference type="Proteomes" id="UP001212997"/>
    </source>
</evidence>
<feature type="compositionally biased region" description="Basic and acidic residues" evidence="1">
    <location>
        <begin position="134"/>
        <end position="143"/>
    </location>
</feature>
<dbReference type="EMBL" id="JANAWD010000437">
    <property type="protein sequence ID" value="KAJ3479465.1"/>
    <property type="molecule type" value="Genomic_DNA"/>
</dbReference>
<accession>A0AAD5V1G4</accession>
<name>A0AAD5V1G4_9APHY</name>
<protein>
    <submittedName>
        <fullName evidence="2">Uncharacterized protein</fullName>
    </submittedName>
</protein>
<feature type="compositionally biased region" description="Polar residues" evidence="1">
    <location>
        <begin position="410"/>
        <end position="421"/>
    </location>
</feature>
<feature type="compositionally biased region" description="Polar residues" evidence="1">
    <location>
        <begin position="451"/>
        <end position="466"/>
    </location>
</feature>